<keyword evidence="4" id="KW-1185">Reference proteome</keyword>
<evidence type="ECO:0000313" key="4">
    <source>
        <dbReference type="Proteomes" id="UP000193933"/>
    </source>
</evidence>
<name>A0A1X1BX46_9GAMM</name>
<proteinExistence type="predicted"/>
<dbReference type="AlphaFoldDB" id="A0A1X1BX46"/>
<dbReference type="Pfam" id="PF12706">
    <property type="entry name" value="Lactamase_B_2"/>
    <property type="match status" value="1"/>
</dbReference>
<feature type="domain" description="Metallo-beta-lactamase" evidence="2">
    <location>
        <begin position="20"/>
        <end position="222"/>
    </location>
</feature>
<dbReference type="InterPro" id="IPR036866">
    <property type="entry name" value="RibonucZ/Hydroxyglut_hydro"/>
</dbReference>
<dbReference type="Proteomes" id="UP000193933">
    <property type="component" value="Unassembled WGS sequence"/>
</dbReference>
<accession>A0A1X1BX46</accession>
<comment type="caution">
    <text evidence="3">The sequence shown here is derived from an EMBL/GenBank/DDBJ whole genome shotgun (WGS) entry which is preliminary data.</text>
</comment>
<sequence length="259" mass="28934">MKLTQVRNATLVLHYAGKKFLIDPMLAEKEAWPGFVGNARPHLRNPMVELPMPVSQLLDADAVILTHIHTDHWDEAAQQQLPKTMMIYTQNHSDAELIRSQGFLNVQVLQEENRFVDGLTIFKTDGQHGSNALYADKDMADLLGDACGLVFTHPAEKTLYIAGDTVWVKPYVRSLQRFQPDVVVLNIGNATNDLYGPIIMGKEDTLHTLNIVPEATLVASHMEAINHCLLTRAELRAYTVEQGIADNVLIPHDGETMTF</sequence>
<evidence type="ECO:0000256" key="1">
    <source>
        <dbReference type="ARBA" id="ARBA00022801"/>
    </source>
</evidence>
<protein>
    <recommendedName>
        <fullName evidence="2">Metallo-beta-lactamase domain-containing protein</fullName>
    </recommendedName>
</protein>
<organism evidence="3 4">
    <name type="scientific">Pantoea conspicua</name>
    <dbReference type="NCBI Taxonomy" id="472705"/>
    <lineage>
        <taxon>Bacteria</taxon>
        <taxon>Pseudomonadati</taxon>
        <taxon>Pseudomonadota</taxon>
        <taxon>Gammaproteobacteria</taxon>
        <taxon>Enterobacterales</taxon>
        <taxon>Erwiniaceae</taxon>
        <taxon>Pantoea</taxon>
    </lineage>
</organism>
<dbReference type="PANTHER" id="PTHR43546:SF9">
    <property type="entry name" value="L-ASCORBATE-6-PHOSPHATE LACTONASE ULAG-RELATED"/>
    <property type="match status" value="1"/>
</dbReference>
<dbReference type="EMBL" id="MLFN01000019">
    <property type="protein sequence ID" value="ORM53306.1"/>
    <property type="molecule type" value="Genomic_DNA"/>
</dbReference>
<evidence type="ECO:0000259" key="2">
    <source>
        <dbReference type="Pfam" id="PF12706"/>
    </source>
</evidence>
<dbReference type="PANTHER" id="PTHR43546">
    <property type="entry name" value="UPF0173 METAL-DEPENDENT HYDROLASE MJ1163-RELATED"/>
    <property type="match status" value="1"/>
</dbReference>
<evidence type="ECO:0000313" key="3">
    <source>
        <dbReference type="EMBL" id="ORM53306.1"/>
    </source>
</evidence>
<dbReference type="GO" id="GO:0016787">
    <property type="term" value="F:hydrolase activity"/>
    <property type="evidence" value="ECO:0007669"/>
    <property type="project" value="UniProtKB-KW"/>
</dbReference>
<dbReference type="Gene3D" id="3.60.15.10">
    <property type="entry name" value="Ribonuclease Z/Hydroxyacylglutathione hydrolase-like"/>
    <property type="match status" value="1"/>
</dbReference>
<reference evidence="3 4" key="1">
    <citation type="journal article" date="2017" name="Antonie Van Leeuwenhoek">
        <title>Phylogenomic resolution of the bacterial genus Pantoea and its relationship with Erwinia and Tatumella.</title>
        <authorList>
            <person name="Palmer M."/>
            <person name="Steenkamp E.T."/>
            <person name="Coetzee M.P."/>
            <person name="Chan W.Y."/>
            <person name="van Zyl E."/>
            <person name="De Maayer P."/>
            <person name="Coutinho T.A."/>
            <person name="Blom J."/>
            <person name="Smits T.H."/>
            <person name="Duffy B."/>
            <person name="Venter S.N."/>
        </authorList>
    </citation>
    <scope>NUCLEOTIDE SEQUENCE [LARGE SCALE GENOMIC DNA]</scope>
    <source>
        <strain evidence="3 4">LMG 24534</strain>
    </source>
</reference>
<dbReference type="InterPro" id="IPR001279">
    <property type="entry name" value="Metallo-B-lactamas"/>
</dbReference>
<dbReference type="SUPFAM" id="SSF56281">
    <property type="entry name" value="Metallo-hydrolase/oxidoreductase"/>
    <property type="match status" value="1"/>
</dbReference>
<gene>
    <name evidence="3" type="ORF">HA41_08805</name>
</gene>
<dbReference type="STRING" id="472705.GCA_001743465_03278"/>
<dbReference type="OrthoDB" id="9805728at2"/>
<dbReference type="RefSeq" id="WP_094120492.1">
    <property type="nucleotide sequence ID" value="NZ_MLFN01000019.1"/>
</dbReference>
<dbReference type="InterPro" id="IPR050114">
    <property type="entry name" value="UPF0173_UPF0282_UlaG_hydrolase"/>
</dbReference>
<keyword evidence="1" id="KW-0378">Hydrolase</keyword>